<evidence type="ECO:0000259" key="5">
    <source>
        <dbReference type="PROSITE" id="PS50968"/>
    </source>
</evidence>
<evidence type="ECO:0000256" key="1">
    <source>
        <dbReference type="ARBA" id="ARBA00017562"/>
    </source>
</evidence>
<keyword evidence="2 3" id="KW-0092">Biotin</keyword>
<evidence type="ECO:0000256" key="4">
    <source>
        <dbReference type="SAM" id="MobiDB-lite"/>
    </source>
</evidence>
<keyword evidence="3" id="KW-0444">Lipid biosynthesis</keyword>
<dbReference type="Pfam" id="PF00364">
    <property type="entry name" value="Biotin_lipoyl"/>
    <property type="match status" value="1"/>
</dbReference>
<feature type="compositionally biased region" description="Polar residues" evidence="4">
    <location>
        <begin position="77"/>
        <end position="102"/>
    </location>
</feature>
<dbReference type="AlphaFoldDB" id="A0A516GGT0"/>
<dbReference type="KEGG" id="dpm:FNV33_01145"/>
<comment type="function">
    <text evidence="3">This protein is a component of the acetyl coenzyme A carboxylase complex; first, biotin carboxylase catalyzes the carboxylation of the carrier protein and then the transcarboxylase transfers the carboxyl group to form malonyl-CoA.</text>
</comment>
<dbReference type="InterPro" id="IPR011053">
    <property type="entry name" value="Single_hybrid_motif"/>
</dbReference>
<dbReference type="GO" id="GO:0006633">
    <property type="term" value="P:fatty acid biosynthetic process"/>
    <property type="evidence" value="ECO:0007669"/>
    <property type="project" value="UniProtKB-UniPathway"/>
</dbReference>
<name>A0A516GGT0_9LACT</name>
<keyword evidence="3" id="KW-0276">Fatty acid metabolism</keyword>
<dbReference type="GO" id="GO:0003989">
    <property type="term" value="F:acetyl-CoA carboxylase activity"/>
    <property type="evidence" value="ECO:0007669"/>
    <property type="project" value="InterPro"/>
</dbReference>
<evidence type="ECO:0000313" key="7">
    <source>
        <dbReference type="Proteomes" id="UP000315953"/>
    </source>
</evidence>
<dbReference type="EMBL" id="CP041626">
    <property type="protein sequence ID" value="QDO90728.1"/>
    <property type="molecule type" value="Genomic_DNA"/>
</dbReference>
<dbReference type="PRINTS" id="PR01071">
    <property type="entry name" value="ACOABIOTINCC"/>
</dbReference>
<dbReference type="NCBIfam" id="TIGR00531">
    <property type="entry name" value="BCCP"/>
    <property type="match status" value="1"/>
</dbReference>
<dbReference type="InterPro" id="IPR000089">
    <property type="entry name" value="Biotin_lipoyl"/>
</dbReference>
<feature type="domain" description="Lipoyl-binding" evidence="5">
    <location>
        <begin position="122"/>
        <end position="198"/>
    </location>
</feature>
<reference evidence="6 7" key="1">
    <citation type="submission" date="2019-07" db="EMBL/GenBank/DDBJ databases">
        <title>Genome assembly of a nasal isolate of Dolosigranulum pigrum from a chronic sinusitis patient.</title>
        <authorList>
            <person name="Baig S."/>
            <person name="Overballe-Petersen S."/>
            <person name="Kaspar U."/>
            <person name="Rendboe A."/>
            <person name="de Man T."/>
            <person name="Liu C."/>
            <person name="Price L.B."/>
            <person name="Stegger M."/>
            <person name="Becker K."/>
            <person name="Skytt Andersen P."/>
        </authorList>
    </citation>
    <scope>NUCLEOTIDE SEQUENCE [LARGE SCALE GENOMIC DNA]</scope>
    <source>
        <strain evidence="6 7">83VPs-KB5</strain>
    </source>
</reference>
<dbReference type="UniPathway" id="UPA00094"/>
<keyword evidence="3" id="KW-0443">Lipid metabolism</keyword>
<dbReference type="CDD" id="cd06850">
    <property type="entry name" value="biotinyl_domain"/>
    <property type="match status" value="1"/>
</dbReference>
<proteinExistence type="predicted"/>
<evidence type="ECO:0000256" key="3">
    <source>
        <dbReference type="RuleBase" id="RU364072"/>
    </source>
</evidence>
<organism evidence="6 7">
    <name type="scientific">Dolosigranulum pigrum</name>
    <dbReference type="NCBI Taxonomy" id="29394"/>
    <lineage>
        <taxon>Bacteria</taxon>
        <taxon>Bacillati</taxon>
        <taxon>Bacillota</taxon>
        <taxon>Bacilli</taxon>
        <taxon>Lactobacillales</taxon>
        <taxon>Carnobacteriaceae</taxon>
        <taxon>Dolosigranulum</taxon>
    </lineage>
</organism>
<feature type="region of interest" description="Disordered" evidence="4">
    <location>
        <begin position="68"/>
        <end position="117"/>
    </location>
</feature>
<evidence type="ECO:0000256" key="2">
    <source>
        <dbReference type="ARBA" id="ARBA00023267"/>
    </source>
</evidence>
<dbReference type="PANTHER" id="PTHR45266">
    <property type="entry name" value="OXALOACETATE DECARBOXYLASE ALPHA CHAIN"/>
    <property type="match status" value="1"/>
</dbReference>
<sequence>MYHRPVVKPTCNTCYPTHLGSVDTMRFCASSVGRGSKVNYDQLLALVDKLDQSSLAYIRYEHDGSKVELSKEVPHSQPVSMPAETSSVSSPAIRETTPTVPSVVSDDKLHNETSNDVSESVGVEVLSPMVGVAYLQPAPDKDPYVQVGDRVEAGDVVVIIEAMKIMTEIKAECSGIVVDILVANEELVEYDQPLIRIKEDN</sequence>
<dbReference type="InterPro" id="IPR001249">
    <property type="entry name" value="AcCoA_biotinCC"/>
</dbReference>
<keyword evidence="3" id="KW-0275">Fatty acid biosynthesis</keyword>
<dbReference type="InterPro" id="IPR050709">
    <property type="entry name" value="Biotin_Carboxyl_Carrier/Decarb"/>
</dbReference>
<accession>A0A516GGT0</accession>
<dbReference type="PROSITE" id="PS50968">
    <property type="entry name" value="BIOTINYL_LIPOYL"/>
    <property type="match status" value="1"/>
</dbReference>
<dbReference type="Gene3D" id="2.40.50.100">
    <property type="match status" value="1"/>
</dbReference>
<dbReference type="PANTHER" id="PTHR45266:SF3">
    <property type="entry name" value="OXALOACETATE DECARBOXYLASE ALPHA CHAIN"/>
    <property type="match status" value="1"/>
</dbReference>
<comment type="pathway">
    <text evidence="3">Lipid metabolism; fatty acid biosynthesis.</text>
</comment>
<dbReference type="Proteomes" id="UP000315953">
    <property type="component" value="Chromosome"/>
</dbReference>
<gene>
    <name evidence="6" type="primary">accB</name>
    <name evidence="6" type="ORF">FNV33_01145</name>
</gene>
<dbReference type="GO" id="GO:0009317">
    <property type="term" value="C:acetyl-CoA carboxylase complex"/>
    <property type="evidence" value="ECO:0007669"/>
    <property type="project" value="InterPro"/>
</dbReference>
<dbReference type="SUPFAM" id="SSF51230">
    <property type="entry name" value="Single hybrid motif"/>
    <property type="match status" value="1"/>
</dbReference>
<protein>
    <recommendedName>
        <fullName evidence="1 3">Biotin carboxyl carrier protein of acetyl-CoA carboxylase</fullName>
    </recommendedName>
</protein>
<evidence type="ECO:0000313" key="6">
    <source>
        <dbReference type="EMBL" id="QDO90728.1"/>
    </source>
</evidence>